<evidence type="ECO:0008006" key="2">
    <source>
        <dbReference type="Google" id="ProtNLM"/>
    </source>
</evidence>
<reference evidence="1" key="1">
    <citation type="journal article" date="2011" name="Environ. Microbiol.">
        <title>Time-series analyses of Monterey Bay coastal microbial picoplankton using a 'genome proxy' microarray.</title>
        <authorList>
            <person name="Rich V.I."/>
            <person name="Pham V.D."/>
            <person name="Eppley J."/>
            <person name="Shi Y."/>
            <person name="DeLong E.F."/>
        </authorList>
    </citation>
    <scope>NUCLEOTIDE SEQUENCE</scope>
</reference>
<sequence>MSTSRTEITVEGHNFQIMTEQTDGVWRAEVVNSDKSSFAFDPTFDSEAEAVAHASNALLGRDISDFLG</sequence>
<accession>E0Y1N6</accession>
<dbReference type="EMBL" id="GU474943">
    <property type="protein sequence ID" value="ADI20577.1"/>
    <property type="molecule type" value="Genomic_DNA"/>
</dbReference>
<proteinExistence type="predicted"/>
<name>E0Y1N6_9PROT</name>
<organism evidence="1">
    <name type="scientific">uncultured alpha proteobacterium EB080_L84F03</name>
    <dbReference type="NCBI Taxonomy" id="711004"/>
    <lineage>
        <taxon>Bacteria</taxon>
        <taxon>Pseudomonadati</taxon>
        <taxon>Pseudomonadota</taxon>
        <taxon>Alphaproteobacteria</taxon>
        <taxon>environmental samples</taxon>
    </lineage>
</organism>
<dbReference type="AlphaFoldDB" id="E0Y1N6"/>
<protein>
    <recommendedName>
        <fullName evidence="2">DUF2188 domain-containing protein</fullName>
    </recommendedName>
</protein>
<evidence type="ECO:0000313" key="1">
    <source>
        <dbReference type="EMBL" id="ADI20577.1"/>
    </source>
</evidence>